<reference evidence="1" key="1">
    <citation type="journal article" date="2018" name="Virology">
        <title>A giant virus infecting green algae encodes key fermentation genes.</title>
        <authorList>
            <person name="Schvarcz C.R."/>
            <person name="Steward G.F."/>
        </authorList>
    </citation>
    <scope>NUCLEOTIDE SEQUENCE [LARGE SCALE GENOMIC DNA]</scope>
</reference>
<gene>
    <name evidence="1" type="ORF">TetV_583</name>
</gene>
<sequence length="99" mass="11723">MVRLFSCLFPKVSEELDHYNQTIYYDIPKRNRIINDDIDRRIDELHIILNGLINDERESFDEMKACLEYLSLSIVDVQRNVAELKLEVKTMLESGVFDN</sequence>
<organism evidence="1">
    <name type="scientific">Tetraselmis virus 1</name>
    <dbReference type="NCBI Taxonomy" id="2060617"/>
    <lineage>
        <taxon>Viruses</taxon>
        <taxon>Varidnaviria</taxon>
        <taxon>Bamfordvirae</taxon>
        <taxon>Nucleocytoviricota</taxon>
        <taxon>Megaviricetes</taxon>
        <taxon>Imitervirales</taxon>
        <taxon>Allomimiviridae</taxon>
        <taxon>Oceanusvirus</taxon>
        <taxon>Oceanusvirus kaneohense</taxon>
    </lineage>
</organism>
<keyword evidence="2" id="KW-1185">Reference proteome</keyword>
<evidence type="ECO:0000313" key="1">
    <source>
        <dbReference type="EMBL" id="AUF82665.1"/>
    </source>
</evidence>
<proteinExistence type="predicted"/>
<name>A0A2P0VP37_9VIRU</name>
<dbReference type="Proteomes" id="UP000244773">
    <property type="component" value="Segment"/>
</dbReference>
<protein>
    <submittedName>
        <fullName evidence="1">Uncharacterized protein</fullName>
    </submittedName>
</protein>
<evidence type="ECO:0000313" key="2">
    <source>
        <dbReference type="Proteomes" id="UP000244773"/>
    </source>
</evidence>
<accession>A0A2P0VP37</accession>
<dbReference type="EMBL" id="KY322437">
    <property type="protein sequence ID" value="AUF82665.1"/>
    <property type="molecule type" value="Genomic_DNA"/>
</dbReference>